<feature type="region of interest" description="Disordered" evidence="2">
    <location>
        <begin position="235"/>
        <end position="262"/>
    </location>
</feature>
<protein>
    <submittedName>
        <fullName evidence="3">Class E sortase</fullName>
    </submittedName>
</protein>
<feature type="compositionally biased region" description="Pro residues" evidence="2">
    <location>
        <begin position="111"/>
        <end position="126"/>
    </location>
</feature>
<organism evidence="3 4">
    <name type="scientific">Polymorphospora lycopeni</name>
    <dbReference type="NCBI Taxonomy" id="3140240"/>
    <lineage>
        <taxon>Bacteria</taxon>
        <taxon>Bacillati</taxon>
        <taxon>Actinomycetota</taxon>
        <taxon>Actinomycetes</taxon>
        <taxon>Micromonosporales</taxon>
        <taxon>Micromonosporaceae</taxon>
        <taxon>Polymorphospora</taxon>
    </lineage>
</organism>
<evidence type="ECO:0000256" key="1">
    <source>
        <dbReference type="ARBA" id="ARBA00022801"/>
    </source>
</evidence>
<accession>A0ABV5CHP4</accession>
<dbReference type="InterPro" id="IPR042003">
    <property type="entry name" value="Sortase_E"/>
</dbReference>
<gene>
    <name evidence="3" type="ORF">AAFH96_00005</name>
</gene>
<feature type="region of interest" description="Disordered" evidence="2">
    <location>
        <begin position="329"/>
        <end position="354"/>
    </location>
</feature>
<feature type="compositionally biased region" description="Basic and acidic residues" evidence="2">
    <location>
        <begin position="63"/>
        <end position="72"/>
    </location>
</feature>
<feature type="compositionally biased region" description="Basic and acidic residues" evidence="2">
    <location>
        <begin position="208"/>
        <end position="218"/>
    </location>
</feature>
<dbReference type="SUPFAM" id="SSF63817">
    <property type="entry name" value="Sortase"/>
    <property type="match status" value="1"/>
</dbReference>
<dbReference type="NCBIfam" id="NF033747">
    <property type="entry name" value="class_E_sortase"/>
    <property type="match status" value="1"/>
</dbReference>
<dbReference type="InterPro" id="IPR005754">
    <property type="entry name" value="Sortase"/>
</dbReference>
<dbReference type="RefSeq" id="WP_375732560.1">
    <property type="nucleotide sequence ID" value="NZ_JBCGDC010000001.1"/>
</dbReference>
<keyword evidence="4" id="KW-1185">Reference proteome</keyword>
<dbReference type="InterPro" id="IPR053465">
    <property type="entry name" value="Sortase_Class_E"/>
</dbReference>
<feature type="compositionally biased region" description="Basic and acidic residues" evidence="2">
    <location>
        <begin position="248"/>
        <end position="262"/>
    </location>
</feature>
<evidence type="ECO:0000256" key="2">
    <source>
        <dbReference type="SAM" id="MobiDB-lite"/>
    </source>
</evidence>
<proteinExistence type="predicted"/>
<dbReference type="CDD" id="cd05830">
    <property type="entry name" value="Sortase_E"/>
    <property type="match status" value="1"/>
</dbReference>
<feature type="compositionally biased region" description="Low complexity" evidence="2">
    <location>
        <begin position="344"/>
        <end position="354"/>
    </location>
</feature>
<sequence>AAGVAGPSTAHRFAGRPEGGPPPGPPTDGGFGPQPGPPPGPDPGRPQADGPQMRPPLATGPLDDGRMPEPRPRPRPAPTPRGGPLWPDNPIRRDQPGDGHPGQSPAAPGHQPSPPRPPQVAPPPGPADASTAVIPLDTASTAVIPLDLSSTVIIPPVRGRDDRSVASAGAPLPGDQTAPPSRAAAAGARTGDTDLRSASGVTAADSARTGDDGDRGTARVDPVAAAQARAAKAAAAGATAGGESGDGAADKPRRGEKVVQLRPHRTDEGYKSVYSELTRPSFGSRLRGSVRVAGEVLITFGLVVLLFAGYEIWGKGVVVDAHQSDLSEQLAQQWDQPTDPTVGPTPAASGSPTPAVTGKPIAGLYIPKFGQNWIVVEGVSQKDIRYAPGHYPKSAMPGQIGNFSVAGHRNRATFWRLDELRNGDPIVLEAKNDWYVYQVTRVHIVKPSQVEVVEPVPGQFGAKPTKAMLTLTTCNPKFDNYERLIVHAELTRSQPKSDGRPGELGG</sequence>
<name>A0ABV5CHP4_9ACTN</name>
<feature type="region of interest" description="Disordered" evidence="2">
    <location>
        <begin position="1"/>
        <end position="218"/>
    </location>
</feature>
<feature type="non-terminal residue" evidence="3">
    <location>
        <position position="1"/>
    </location>
</feature>
<dbReference type="InterPro" id="IPR023365">
    <property type="entry name" value="Sortase_dom-sf"/>
</dbReference>
<dbReference type="Proteomes" id="UP001582793">
    <property type="component" value="Unassembled WGS sequence"/>
</dbReference>
<dbReference type="EMBL" id="JBCGDC010000001">
    <property type="protein sequence ID" value="MFB6391493.1"/>
    <property type="molecule type" value="Genomic_DNA"/>
</dbReference>
<feature type="compositionally biased region" description="Polar residues" evidence="2">
    <location>
        <begin position="329"/>
        <end position="339"/>
    </location>
</feature>
<dbReference type="NCBIfam" id="TIGR01076">
    <property type="entry name" value="sortase_fam"/>
    <property type="match status" value="1"/>
</dbReference>
<comment type="caution">
    <text evidence="3">The sequence shown here is derived from an EMBL/GenBank/DDBJ whole genome shotgun (WGS) entry which is preliminary data.</text>
</comment>
<evidence type="ECO:0000313" key="4">
    <source>
        <dbReference type="Proteomes" id="UP001582793"/>
    </source>
</evidence>
<dbReference type="Gene3D" id="2.40.260.10">
    <property type="entry name" value="Sortase"/>
    <property type="match status" value="1"/>
</dbReference>
<feature type="compositionally biased region" description="Pro residues" evidence="2">
    <location>
        <begin position="34"/>
        <end position="44"/>
    </location>
</feature>
<evidence type="ECO:0000313" key="3">
    <source>
        <dbReference type="EMBL" id="MFB6391493.1"/>
    </source>
</evidence>
<dbReference type="Pfam" id="PF04203">
    <property type="entry name" value="Sortase"/>
    <property type="match status" value="1"/>
</dbReference>
<reference evidence="3 4" key="1">
    <citation type="submission" date="2024-04" db="EMBL/GenBank/DDBJ databases">
        <title>Polymorphospora sp. isolated from Baiyangdian Lake in Xiong'an New Area.</title>
        <authorList>
            <person name="Zhang X."/>
            <person name="Liu J."/>
        </authorList>
    </citation>
    <scope>NUCLEOTIDE SEQUENCE [LARGE SCALE GENOMIC DNA]</scope>
    <source>
        <strain evidence="3 4">2-325</strain>
    </source>
</reference>
<keyword evidence="1" id="KW-0378">Hydrolase</keyword>